<keyword evidence="2" id="KW-0732">Signal</keyword>
<reference evidence="3" key="1">
    <citation type="submission" date="2021-01" db="EMBL/GenBank/DDBJ databases">
        <authorList>
            <person name="Corre E."/>
            <person name="Pelletier E."/>
            <person name="Niang G."/>
            <person name="Scheremetjew M."/>
            <person name="Finn R."/>
            <person name="Kale V."/>
            <person name="Holt S."/>
            <person name="Cochrane G."/>
            <person name="Meng A."/>
            <person name="Brown T."/>
            <person name="Cohen L."/>
        </authorList>
    </citation>
    <scope>NUCLEOTIDE SEQUENCE</scope>
    <source>
        <strain evidence="3">SM1012Den-03</strain>
    </source>
</reference>
<dbReference type="AlphaFoldDB" id="A0A7S2L9B4"/>
<feature type="signal peptide" evidence="2">
    <location>
        <begin position="1"/>
        <end position="24"/>
    </location>
</feature>
<gene>
    <name evidence="3" type="ORF">SMAR0320_LOCUS9816</name>
</gene>
<keyword evidence="1" id="KW-1133">Transmembrane helix</keyword>
<evidence type="ECO:0000313" key="3">
    <source>
        <dbReference type="EMBL" id="CAD9599489.1"/>
    </source>
</evidence>
<organism evidence="3">
    <name type="scientific">Skeletonema marinoi</name>
    <dbReference type="NCBI Taxonomy" id="267567"/>
    <lineage>
        <taxon>Eukaryota</taxon>
        <taxon>Sar</taxon>
        <taxon>Stramenopiles</taxon>
        <taxon>Ochrophyta</taxon>
        <taxon>Bacillariophyta</taxon>
        <taxon>Coscinodiscophyceae</taxon>
        <taxon>Thalassiosirophycidae</taxon>
        <taxon>Thalassiosirales</taxon>
        <taxon>Skeletonemataceae</taxon>
        <taxon>Skeletonema</taxon>
        <taxon>Skeletonema marinoi-dohrnii complex</taxon>
    </lineage>
</organism>
<name>A0A7S2L9B4_9STRA</name>
<proteinExistence type="predicted"/>
<evidence type="ECO:0000256" key="1">
    <source>
        <dbReference type="SAM" id="Phobius"/>
    </source>
</evidence>
<keyword evidence="1" id="KW-0812">Transmembrane</keyword>
<protein>
    <submittedName>
        <fullName evidence="3">Uncharacterized protein</fullName>
    </submittedName>
</protein>
<evidence type="ECO:0000256" key="2">
    <source>
        <dbReference type="SAM" id="SignalP"/>
    </source>
</evidence>
<keyword evidence="1" id="KW-0472">Membrane</keyword>
<feature type="chain" id="PRO_5031041193" evidence="2">
    <location>
        <begin position="25"/>
        <end position="310"/>
    </location>
</feature>
<dbReference type="EMBL" id="HBGZ01013703">
    <property type="protein sequence ID" value="CAD9599489.1"/>
    <property type="molecule type" value="Transcribed_RNA"/>
</dbReference>
<accession>A0A7S2L9B4</accession>
<sequence>MKLVPSFALLLAAVLFSAIPGISALSDAEMVSSCSVVHVLYMMLILLLYRCCSVPALLEMMICSMLTPCTTALSLSLLKKRLDLVEISSPKKKASHLTNFRQESVVNIMHVLSENRGRRLRPEDVVGVSAKSSKTTSKSAKASSSSCQAKLDTCQAAAAAPKWLFVQMADMCTLYRNEDGEYHIESSNFHKNTEWFTDRPFQLEATQPTSEWFKNFTELFDDEKGMPNAALTIVHDDVSRDVVVSVFAEGYIKDTEGEGGGEGQTYGYKLEQSTSQESVMSLEALMDGKDRVTLDHCSMFIDAGPLYHST</sequence>
<feature type="transmembrane region" description="Helical" evidence="1">
    <location>
        <begin position="40"/>
        <end position="58"/>
    </location>
</feature>